<evidence type="ECO:0000256" key="5">
    <source>
        <dbReference type="ARBA" id="ARBA00022692"/>
    </source>
</evidence>
<dbReference type="Pfam" id="PF01032">
    <property type="entry name" value="FecCD"/>
    <property type="match status" value="2"/>
</dbReference>
<feature type="transmembrane region" description="Helical" evidence="8">
    <location>
        <begin position="445"/>
        <end position="463"/>
    </location>
</feature>
<feature type="transmembrane region" description="Helical" evidence="8">
    <location>
        <begin position="605"/>
        <end position="623"/>
    </location>
</feature>
<feature type="transmembrane region" description="Helical" evidence="8">
    <location>
        <begin position="630"/>
        <end position="651"/>
    </location>
</feature>
<keyword evidence="5 8" id="KW-0812">Transmembrane</keyword>
<feature type="transmembrane region" description="Helical" evidence="8">
    <location>
        <begin position="475"/>
        <end position="494"/>
    </location>
</feature>
<organism evidence="9 10">
    <name type="scientific">Bosea rubneri</name>
    <dbReference type="NCBI Taxonomy" id="3075434"/>
    <lineage>
        <taxon>Bacteria</taxon>
        <taxon>Pseudomonadati</taxon>
        <taxon>Pseudomonadota</taxon>
        <taxon>Alphaproteobacteria</taxon>
        <taxon>Hyphomicrobiales</taxon>
        <taxon>Boseaceae</taxon>
        <taxon>Bosea</taxon>
    </lineage>
</organism>
<keyword evidence="4" id="KW-1003">Cell membrane</keyword>
<evidence type="ECO:0000313" key="10">
    <source>
        <dbReference type="Proteomes" id="UP001254257"/>
    </source>
</evidence>
<feature type="transmembrane region" description="Helical" evidence="8">
    <location>
        <begin position="562"/>
        <end position="585"/>
    </location>
</feature>
<feature type="transmembrane region" description="Helical" evidence="8">
    <location>
        <begin position="388"/>
        <end position="408"/>
    </location>
</feature>
<feature type="transmembrane region" description="Helical" evidence="8">
    <location>
        <begin position="144"/>
        <end position="164"/>
    </location>
</feature>
<evidence type="ECO:0000256" key="4">
    <source>
        <dbReference type="ARBA" id="ARBA00022475"/>
    </source>
</evidence>
<dbReference type="SUPFAM" id="SSF81345">
    <property type="entry name" value="ABC transporter involved in vitamin B12 uptake, BtuC"/>
    <property type="match status" value="2"/>
</dbReference>
<dbReference type="InterPro" id="IPR037294">
    <property type="entry name" value="ABC_BtuC-like"/>
</dbReference>
<evidence type="ECO:0000256" key="1">
    <source>
        <dbReference type="ARBA" id="ARBA00004651"/>
    </source>
</evidence>
<comment type="caution">
    <text evidence="9">The sequence shown here is derived from an EMBL/GenBank/DDBJ whole genome shotgun (WGS) entry which is preliminary data.</text>
</comment>
<proteinExistence type="inferred from homology"/>
<dbReference type="InterPro" id="IPR000522">
    <property type="entry name" value="ABC_transptr_permease_BtuC"/>
</dbReference>
<feature type="transmembrane region" description="Helical" evidence="8">
    <location>
        <begin position="346"/>
        <end position="368"/>
    </location>
</feature>
<dbReference type="CDD" id="cd06550">
    <property type="entry name" value="TM_ABC_iron-siderophores_like"/>
    <property type="match status" value="2"/>
</dbReference>
<dbReference type="Gene3D" id="1.10.3470.10">
    <property type="entry name" value="ABC transporter involved in vitamin B12 uptake, BtuC"/>
    <property type="match status" value="2"/>
</dbReference>
<dbReference type="RefSeq" id="WP_316018349.1">
    <property type="nucleotide sequence ID" value="NZ_JAWDID010000013.1"/>
</dbReference>
<dbReference type="Proteomes" id="UP001254257">
    <property type="component" value="Unassembled WGS sequence"/>
</dbReference>
<keyword evidence="10" id="KW-1185">Reference proteome</keyword>
<feature type="transmembrane region" description="Helical" evidence="8">
    <location>
        <begin position="274"/>
        <end position="295"/>
    </location>
</feature>
<dbReference type="PANTHER" id="PTHR30472">
    <property type="entry name" value="FERRIC ENTEROBACTIN TRANSPORT SYSTEM PERMEASE PROTEIN"/>
    <property type="match status" value="1"/>
</dbReference>
<evidence type="ECO:0000256" key="3">
    <source>
        <dbReference type="ARBA" id="ARBA00022448"/>
    </source>
</evidence>
<comment type="subcellular location">
    <subcellularLocation>
        <location evidence="1">Cell membrane</location>
        <topology evidence="1">Multi-pass membrane protein</topology>
    </subcellularLocation>
</comment>
<dbReference type="NCBIfam" id="NF007866">
    <property type="entry name" value="PRK10577.1-2"/>
    <property type="match status" value="1"/>
</dbReference>
<evidence type="ECO:0000256" key="8">
    <source>
        <dbReference type="SAM" id="Phobius"/>
    </source>
</evidence>
<reference evidence="9 10" key="1">
    <citation type="submission" date="2023-09" db="EMBL/GenBank/DDBJ databases">
        <title>Whole genome shotgun sequencing (WGS) of Bosea sp. ZW T0_25, isolated from stored onions (Allium cepa).</title>
        <authorList>
            <person name="Stoll D.A."/>
            <person name="Huch M."/>
        </authorList>
    </citation>
    <scope>NUCLEOTIDE SEQUENCE [LARGE SCALE GENOMIC DNA]</scope>
    <source>
        <strain evidence="9 10">ZW T0_25</strain>
    </source>
</reference>
<feature type="transmembrane region" description="Helical" evidence="8">
    <location>
        <begin position="189"/>
        <end position="209"/>
    </location>
</feature>
<keyword evidence="7 8" id="KW-0472">Membrane</keyword>
<protein>
    <submittedName>
        <fullName evidence="9">Fe(3+)-hydroxamate ABC transporter permease FhuB</fullName>
    </submittedName>
</protein>
<dbReference type="PANTHER" id="PTHR30472:SF37">
    <property type="entry name" value="FE(3+) DICITRATE TRANSPORT SYSTEM PERMEASE PROTEIN FECD-RELATED"/>
    <property type="match status" value="1"/>
</dbReference>
<keyword evidence="6 8" id="KW-1133">Transmembrane helix</keyword>
<accession>A0ABU3S6R6</accession>
<keyword evidence="3" id="KW-0813">Transport</keyword>
<feature type="transmembrane region" description="Helical" evidence="8">
    <location>
        <begin position="118"/>
        <end position="138"/>
    </location>
</feature>
<name>A0ABU3S6R6_9HYPH</name>
<sequence length="675" mass="69221">MVEHGLIDWTRPRWLVPALASIGLLAIALNLWVLAGAWTGGGDPGHRTLLIRELLLPRMATGLLAGAALGLAATLFQHALQNPLAEPTTLGISAGAYLALTGATLWAPWLFESGREWVALLGAGLAMLAVFSLSGGAASPLTMIIAGLLVSLLCGALAALFVLLNHDYLTEIFIWQSGSLAQIGWNTPLRFTVALATAAVLATLLLRPLTLLELGDDGSQALGMPAGAIRWAALSLATALSAIVVASVGVLGFVGLGAPALARLVGARLLAHRLVLASVFGALLLTFADAVVMLLPTAQPIPAGVATAALGAPLILLLLSRLRPSSLPGRQASAEASLETGPRPKLLLAGVPVLLAIGLLALLLGRGGDAWHGFRLDGFSSAFVTLRLPRVLAAAAAGGMLALAGTLLQRWTANPLASPEVLGISSGACLGVAGLMLLMPGLDGAWLAAMGGAALALTCLVLIGRSGKFSSEHILLGGIALSVLSSAALAILMTKGDPRIVFLLSWMTGSTYRTTLAEAEFAAVTAFSLLVLSPLLARWLLIMPLGEPVERMLGVPISAARMLVLLVAAIATATATMIVGPLSFVGLLAPHLARQLGFRRPLEQIVAGTLLGATIMVLADWLGRVAAYPWQIPSGLIATLVGGLLFVVLLARSPSTHAAGAIAAGLGRPARDGDR</sequence>
<feature type="transmembrane region" description="Helical" evidence="8">
    <location>
        <begin position="92"/>
        <end position="111"/>
    </location>
</feature>
<feature type="transmembrane region" description="Helical" evidence="8">
    <location>
        <begin position="59"/>
        <end position="80"/>
    </location>
</feature>
<feature type="transmembrane region" description="Helical" evidence="8">
    <location>
        <begin position="301"/>
        <end position="320"/>
    </location>
</feature>
<evidence type="ECO:0000256" key="6">
    <source>
        <dbReference type="ARBA" id="ARBA00022989"/>
    </source>
</evidence>
<evidence type="ECO:0000256" key="7">
    <source>
        <dbReference type="ARBA" id="ARBA00023136"/>
    </source>
</evidence>
<evidence type="ECO:0000313" key="9">
    <source>
        <dbReference type="EMBL" id="MDU0340483.1"/>
    </source>
</evidence>
<gene>
    <name evidence="9" type="primary">fhuB</name>
    <name evidence="9" type="ORF">RKE40_11345</name>
</gene>
<evidence type="ECO:0000256" key="2">
    <source>
        <dbReference type="ARBA" id="ARBA00007935"/>
    </source>
</evidence>
<dbReference type="EMBL" id="JAWDID010000013">
    <property type="protein sequence ID" value="MDU0340483.1"/>
    <property type="molecule type" value="Genomic_DNA"/>
</dbReference>
<feature type="transmembrane region" description="Helical" evidence="8">
    <location>
        <begin position="420"/>
        <end position="439"/>
    </location>
</feature>
<comment type="similarity">
    <text evidence="2">Belongs to the binding-protein-dependent transport system permease family. FecCD subfamily.</text>
</comment>
<feature type="transmembrane region" description="Helical" evidence="8">
    <location>
        <begin position="14"/>
        <end position="38"/>
    </location>
</feature>
<feature type="transmembrane region" description="Helical" evidence="8">
    <location>
        <begin position="229"/>
        <end position="262"/>
    </location>
</feature>
<feature type="transmembrane region" description="Helical" evidence="8">
    <location>
        <begin position="521"/>
        <end position="541"/>
    </location>
</feature>